<dbReference type="EMBL" id="LC128411">
    <property type="protein sequence ID" value="BAU68244.1"/>
    <property type="molecule type" value="Genomic_RNA"/>
</dbReference>
<evidence type="ECO:0000256" key="12">
    <source>
        <dbReference type="ARBA" id="ARBA00033148"/>
    </source>
</evidence>
<accession>A0A140KFW5</accession>
<evidence type="ECO:0000256" key="1">
    <source>
        <dbReference type="ARBA" id="ARBA00004625"/>
    </source>
</evidence>
<evidence type="ECO:0000256" key="5">
    <source>
        <dbReference type="ARBA" id="ARBA00022692"/>
    </source>
</evidence>
<keyword evidence="7" id="KW-1133">Transmembrane helix</keyword>
<dbReference type="InterPro" id="IPR003411">
    <property type="entry name" value="TGBp3"/>
</dbReference>
<evidence type="ECO:0000256" key="10">
    <source>
        <dbReference type="ARBA" id="ARBA00023184"/>
    </source>
</evidence>
<dbReference type="GO" id="GO:0046740">
    <property type="term" value="P:transport of virus in host, cell to cell"/>
    <property type="evidence" value="ECO:0007669"/>
    <property type="project" value="UniProtKB-KW"/>
</dbReference>
<keyword evidence="10" id="KW-1038">Host endoplasmic reticulum</keyword>
<evidence type="ECO:0000313" key="13">
    <source>
        <dbReference type="EMBL" id="BAU68244.1"/>
    </source>
</evidence>
<keyword evidence="6" id="KW-1043">Host membrane</keyword>
<organism evidence="13">
    <name type="scientific">Cactus virus X</name>
    <dbReference type="NCBI Taxonomy" id="112227"/>
    <lineage>
        <taxon>Viruses</taxon>
        <taxon>Riboviria</taxon>
        <taxon>Orthornavirae</taxon>
        <taxon>Kitrinoviricota</taxon>
        <taxon>Alsuviricetes</taxon>
        <taxon>Tymovirales</taxon>
        <taxon>Alphaflexiviridae</taxon>
        <taxon>Potexvirus</taxon>
        <taxon>Potexvirus ecscacti</taxon>
    </lineage>
</organism>
<dbReference type="GO" id="GO:0044167">
    <property type="term" value="C:host cell endoplasmic reticulum membrane"/>
    <property type="evidence" value="ECO:0007669"/>
    <property type="project" value="UniProtKB-SubCell"/>
</dbReference>
<name>A0A140KFW5_9VIRU</name>
<reference evidence="13" key="1">
    <citation type="submission" date="2016-02" db="EMBL/GenBank/DDBJ databases">
        <title>First report of Cactus virus X on Hylocereus undatus in Korea.</title>
        <authorList>
            <person name="Park C.Y."/>
            <person name="Kim J.S."/>
            <person name="Lee J.H."/>
            <person name="Lee S.H."/>
        </authorList>
    </citation>
    <scope>NUCLEOTIDE SEQUENCE</scope>
</reference>
<evidence type="ECO:0000256" key="9">
    <source>
        <dbReference type="ARBA" id="ARBA00023136"/>
    </source>
</evidence>
<keyword evidence="5" id="KW-0812">Transmembrane</keyword>
<sequence length="64" mass="6702">MFLTYLSLGVVLGLAVIAGLTTLNTPSCLIVLSGNQTVVKGCEHVGNLADVITALNNRLSFNKL</sequence>
<keyword evidence="4" id="KW-0813">Transport</keyword>
<evidence type="ECO:0000256" key="6">
    <source>
        <dbReference type="ARBA" id="ARBA00022870"/>
    </source>
</evidence>
<comment type="similarity">
    <text evidence="2">Belongs to the Tymovirales TGBp3 protein family.</text>
</comment>
<proteinExistence type="inferred from homology"/>
<evidence type="ECO:0000256" key="3">
    <source>
        <dbReference type="ARBA" id="ARBA00013812"/>
    </source>
</evidence>
<keyword evidence="8" id="KW-0916">Viral movement protein</keyword>
<evidence type="ECO:0000256" key="7">
    <source>
        <dbReference type="ARBA" id="ARBA00022989"/>
    </source>
</evidence>
<comment type="function">
    <text evidence="11">Plays a role in viral cell-to-cell propagation, by facilitating genome transport to neighboring plant cells through plasmosdesmata. May induce the formation of granular vesicles derived from the Endoplasmic reticulum, which align on actin filaments.</text>
</comment>
<evidence type="ECO:0000256" key="2">
    <source>
        <dbReference type="ARBA" id="ARBA00010355"/>
    </source>
</evidence>
<dbReference type="Pfam" id="PF02495">
    <property type="entry name" value="TGBp3"/>
    <property type="match status" value="1"/>
</dbReference>
<evidence type="ECO:0000256" key="11">
    <source>
        <dbReference type="ARBA" id="ARBA00025270"/>
    </source>
</evidence>
<keyword evidence="9" id="KW-0472">Membrane</keyword>
<protein>
    <recommendedName>
        <fullName evidence="3">Movement protein TGBp3</fullName>
    </recommendedName>
    <alternativeName>
        <fullName evidence="12">Triple gene block 3 protein</fullName>
    </alternativeName>
</protein>
<evidence type="ECO:0000256" key="4">
    <source>
        <dbReference type="ARBA" id="ARBA00022448"/>
    </source>
</evidence>
<comment type="subcellular location">
    <subcellularLocation>
        <location evidence="1">Host endoplasmic reticulum membrane</location>
    </subcellularLocation>
</comment>
<evidence type="ECO:0000256" key="8">
    <source>
        <dbReference type="ARBA" id="ARBA00023031"/>
    </source>
</evidence>